<comment type="subcellular location">
    <subcellularLocation>
        <location evidence="1">Membrane</location>
        <topology evidence="1">Multi-pass membrane protein</topology>
    </subcellularLocation>
</comment>
<dbReference type="InterPro" id="IPR044770">
    <property type="entry name" value="MFS_spinster-like"/>
</dbReference>
<feature type="transmembrane region" description="Helical" evidence="6">
    <location>
        <begin position="403"/>
        <end position="425"/>
    </location>
</feature>
<dbReference type="InterPro" id="IPR011701">
    <property type="entry name" value="MFS"/>
</dbReference>
<name>A0A0M3AHF0_9SPHN</name>
<feature type="transmembrane region" description="Helical" evidence="6">
    <location>
        <begin position="303"/>
        <end position="323"/>
    </location>
</feature>
<feature type="transmembrane region" description="Helical" evidence="6">
    <location>
        <begin position="92"/>
        <end position="110"/>
    </location>
</feature>
<dbReference type="PANTHER" id="PTHR23505:SF79">
    <property type="entry name" value="PROTEIN SPINSTER"/>
    <property type="match status" value="1"/>
</dbReference>
<evidence type="ECO:0000256" key="4">
    <source>
        <dbReference type="ARBA" id="ARBA00022989"/>
    </source>
</evidence>
<dbReference type="SUPFAM" id="SSF103473">
    <property type="entry name" value="MFS general substrate transporter"/>
    <property type="match status" value="1"/>
</dbReference>
<organism evidence="8 9">
    <name type="scientific">Sphingobium chungbukense</name>
    <dbReference type="NCBI Taxonomy" id="56193"/>
    <lineage>
        <taxon>Bacteria</taxon>
        <taxon>Pseudomonadati</taxon>
        <taxon>Pseudomonadota</taxon>
        <taxon>Alphaproteobacteria</taxon>
        <taxon>Sphingomonadales</taxon>
        <taxon>Sphingomonadaceae</taxon>
        <taxon>Sphingobium</taxon>
    </lineage>
</organism>
<dbReference type="RefSeq" id="WP_046766314.1">
    <property type="nucleotide sequence ID" value="NZ_GU811235.1"/>
</dbReference>
<feature type="transmembrane region" description="Helical" evidence="6">
    <location>
        <begin position="149"/>
        <end position="168"/>
    </location>
</feature>
<dbReference type="PROSITE" id="PS50850">
    <property type="entry name" value="MFS"/>
    <property type="match status" value="1"/>
</dbReference>
<evidence type="ECO:0000259" key="7">
    <source>
        <dbReference type="PROSITE" id="PS50850"/>
    </source>
</evidence>
<dbReference type="Pfam" id="PF07690">
    <property type="entry name" value="MFS_1"/>
    <property type="match status" value="1"/>
</dbReference>
<keyword evidence="2" id="KW-0813">Transport</keyword>
<dbReference type="GO" id="GO:0016020">
    <property type="term" value="C:membrane"/>
    <property type="evidence" value="ECO:0007669"/>
    <property type="project" value="UniProtKB-SubCell"/>
</dbReference>
<evidence type="ECO:0000256" key="2">
    <source>
        <dbReference type="ARBA" id="ARBA00022448"/>
    </source>
</evidence>
<accession>A0A0M3AHF0</accession>
<dbReference type="InterPro" id="IPR020846">
    <property type="entry name" value="MFS_dom"/>
</dbReference>
<protein>
    <recommendedName>
        <fullName evidence="7">Major facilitator superfamily (MFS) profile domain-containing protein</fullName>
    </recommendedName>
</protein>
<dbReference type="PANTHER" id="PTHR23505">
    <property type="entry name" value="SPINSTER"/>
    <property type="match status" value="1"/>
</dbReference>
<dbReference type="AlphaFoldDB" id="A0A0M3AHF0"/>
<evidence type="ECO:0000313" key="8">
    <source>
        <dbReference type="EMBL" id="KKW89270.1"/>
    </source>
</evidence>
<evidence type="ECO:0000256" key="5">
    <source>
        <dbReference type="ARBA" id="ARBA00023136"/>
    </source>
</evidence>
<evidence type="ECO:0000313" key="9">
    <source>
        <dbReference type="Proteomes" id="UP000033874"/>
    </source>
</evidence>
<dbReference type="CDD" id="cd17328">
    <property type="entry name" value="MFS_spinster_like"/>
    <property type="match status" value="1"/>
</dbReference>
<sequence length="432" mass="45389">MCGQNQTAQDSDGVADNSDPDAWFILWILTAAMVISYADRQALAILVQPIKTDLAISDTAMGIATGFAFSAFYATFGLVIARMSDLYGGRKVIIGSLLIWSVMTALSGAAQNFFHLIAARFGVGAGEAGVAPASHAILARLFPPARRSLPLAIVSAGGPVGIILSLLLCTTIEQRVGWRLTFVLMGVPGVLLALVFLIVPRLKQSKVLKPPQDHIPAEQARVLQMLVLSPAFLSVSFTLAGLVYLSFGQGQWLPAYLERSFHLSRSNIGVGLALTQGLGMIFGIVLGGAVSDWASERAPLMRALLIVGALVLAGPLTISIFLVKSSWAVFTLIGIATVFTALPTGALWASVQDRLTDSARATGAACATLIGFIVGLGFGPFAIGAVSDALTVNYGSESLRYALLISTSAAVLLLLPPMAGVVYFARNQVIDV</sequence>
<evidence type="ECO:0000256" key="6">
    <source>
        <dbReference type="SAM" id="Phobius"/>
    </source>
</evidence>
<keyword evidence="4 6" id="KW-1133">Transmembrane helix</keyword>
<feature type="transmembrane region" description="Helical" evidence="6">
    <location>
        <begin position="329"/>
        <end position="349"/>
    </location>
</feature>
<dbReference type="InterPro" id="IPR036259">
    <property type="entry name" value="MFS_trans_sf"/>
</dbReference>
<dbReference type="PATRIC" id="fig|56193.3.peg.5546"/>
<feature type="transmembrane region" description="Helical" evidence="6">
    <location>
        <begin position="180"/>
        <end position="202"/>
    </location>
</feature>
<proteinExistence type="predicted"/>
<gene>
    <name evidence="8" type="ORF">YP76_26255</name>
</gene>
<feature type="transmembrane region" description="Helical" evidence="6">
    <location>
        <begin position="22"/>
        <end position="38"/>
    </location>
</feature>
<dbReference type="Proteomes" id="UP000033874">
    <property type="component" value="Unassembled WGS sequence"/>
</dbReference>
<feature type="domain" description="Major facilitator superfamily (MFS) profile" evidence="7">
    <location>
        <begin position="25"/>
        <end position="420"/>
    </location>
</feature>
<comment type="caution">
    <text evidence="8">The sequence shown here is derived from an EMBL/GenBank/DDBJ whole genome shotgun (WGS) entry which is preliminary data.</text>
</comment>
<evidence type="ECO:0000256" key="3">
    <source>
        <dbReference type="ARBA" id="ARBA00022692"/>
    </source>
</evidence>
<evidence type="ECO:0000256" key="1">
    <source>
        <dbReference type="ARBA" id="ARBA00004141"/>
    </source>
</evidence>
<dbReference type="GO" id="GO:0022857">
    <property type="term" value="F:transmembrane transporter activity"/>
    <property type="evidence" value="ECO:0007669"/>
    <property type="project" value="InterPro"/>
</dbReference>
<dbReference type="Gene3D" id="1.20.1250.20">
    <property type="entry name" value="MFS general substrate transporter like domains"/>
    <property type="match status" value="2"/>
</dbReference>
<keyword evidence="5 6" id="KW-0472">Membrane</keyword>
<feature type="transmembrane region" description="Helical" evidence="6">
    <location>
        <begin position="59"/>
        <end position="80"/>
    </location>
</feature>
<dbReference type="EMBL" id="LBIC01000026">
    <property type="protein sequence ID" value="KKW89270.1"/>
    <property type="molecule type" value="Genomic_DNA"/>
</dbReference>
<feature type="transmembrane region" description="Helical" evidence="6">
    <location>
        <begin position="361"/>
        <end position="383"/>
    </location>
</feature>
<reference evidence="8 9" key="1">
    <citation type="submission" date="2015-04" db="EMBL/GenBank/DDBJ databases">
        <title>Genome sequence of aromatic hydrocarbons-degrading Sphingobium chungbukense DJ77.</title>
        <authorList>
            <person name="Kim Y.-C."/>
            <person name="Chae J.-C."/>
        </authorList>
    </citation>
    <scope>NUCLEOTIDE SEQUENCE [LARGE SCALE GENOMIC DNA]</scope>
    <source>
        <strain evidence="8 9">DJ77</strain>
    </source>
</reference>
<feature type="transmembrane region" description="Helical" evidence="6">
    <location>
        <begin position="267"/>
        <end position="291"/>
    </location>
</feature>
<feature type="transmembrane region" description="Helical" evidence="6">
    <location>
        <begin position="222"/>
        <end position="247"/>
    </location>
</feature>
<keyword evidence="3 6" id="KW-0812">Transmembrane</keyword>
<keyword evidence="9" id="KW-1185">Reference proteome</keyword>